<dbReference type="Pfam" id="PF03938">
    <property type="entry name" value="OmpH"/>
    <property type="match status" value="1"/>
</dbReference>
<keyword evidence="4" id="KW-1185">Reference proteome</keyword>
<feature type="signal peptide" evidence="2">
    <location>
        <begin position="1"/>
        <end position="29"/>
    </location>
</feature>
<evidence type="ECO:0000256" key="1">
    <source>
        <dbReference type="SAM" id="MobiDB-lite"/>
    </source>
</evidence>
<dbReference type="InterPro" id="IPR005632">
    <property type="entry name" value="Chaperone_Skp"/>
</dbReference>
<accession>A0A1I1M6Z6</accession>
<dbReference type="Gene3D" id="3.30.910.20">
    <property type="entry name" value="Skp domain"/>
    <property type="match status" value="1"/>
</dbReference>
<dbReference type="RefSeq" id="WP_254771992.1">
    <property type="nucleotide sequence ID" value="NZ_FNZG01000001.1"/>
</dbReference>
<dbReference type="EMBL" id="FOLX01000001">
    <property type="protein sequence ID" value="SFC78998.1"/>
    <property type="molecule type" value="Genomic_DNA"/>
</dbReference>
<dbReference type="STRING" id="517719.SAMN05421762_2213"/>
<keyword evidence="2" id="KW-0732">Signal</keyword>
<dbReference type="SMART" id="SM00935">
    <property type="entry name" value="OmpH"/>
    <property type="match status" value="1"/>
</dbReference>
<evidence type="ECO:0000313" key="3">
    <source>
        <dbReference type="EMBL" id="SFC78998.1"/>
    </source>
</evidence>
<evidence type="ECO:0000313" key="4">
    <source>
        <dbReference type="Proteomes" id="UP000231644"/>
    </source>
</evidence>
<reference evidence="3 4" key="1">
    <citation type="submission" date="2016-10" db="EMBL/GenBank/DDBJ databases">
        <authorList>
            <person name="de Groot N.N."/>
        </authorList>
    </citation>
    <scope>NUCLEOTIDE SEQUENCE [LARGE SCALE GENOMIC DNA]</scope>
    <source>
        <strain evidence="3 4">DSM 29619</strain>
    </source>
</reference>
<evidence type="ECO:0000256" key="2">
    <source>
        <dbReference type="SAM" id="SignalP"/>
    </source>
</evidence>
<proteinExistence type="predicted"/>
<dbReference type="AlphaFoldDB" id="A0A1I1M6Z6"/>
<feature type="compositionally biased region" description="Polar residues" evidence="1">
    <location>
        <begin position="210"/>
        <end position="245"/>
    </location>
</feature>
<name>A0A1I1M6Z6_9RHOB</name>
<protein>
    <submittedName>
        <fullName evidence="3">Periplasmic chaperone for outer membrane proteins Skp</fullName>
    </submittedName>
</protein>
<dbReference type="Proteomes" id="UP000231644">
    <property type="component" value="Unassembled WGS sequence"/>
</dbReference>
<feature type="region of interest" description="Disordered" evidence="1">
    <location>
        <begin position="200"/>
        <end position="245"/>
    </location>
</feature>
<gene>
    <name evidence="3" type="ORF">SAMN05421762_2213</name>
</gene>
<feature type="chain" id="PRO_5014116076" evidence="2">
    <location>
        <begin position="30"/>
        <end position="245"/>
    </location>
</feature>
<sequence>MRAAGPRLRGAAFVLAGVLLGLPSGPVLAQTAPQDPAATSQPRLRPTASPILVLDSERLLSDSATGQAIDAQLADRSAELAAENRRIEAELTEEEKDLTTRRATLSADAFRAAAAAFDDKVQTIREEQDAKLRALQDQANTARREILSAANPVLVSIMQEAGAVVVVEKASLLASLQAIDVTALAIARLDRAMAGDTSVEGGFDLGTPDPSAQPSETPAQTSIQTPVAPSAAPNSTAGQPSVSGN</sequence>
<dbReference type="GO" id="GO:0051082">
    <property type="term" value="F:unfolded protein binding"/>
    <property type="evidence" value="ECO:0007669"/>
    <property type="project" value="InterPro"/>
</dbReference>
<organism evidence="3 4">
    <name type="scientific">Pseudooceanicola nitratireducens</name>
    <dbReference type="NCBI Taxonomy" id="517719"/>
    <lineage>
        <taxon>Bacteria</taxon>
        <taxon>Pseudomonadati</taxon>
        <taxon>Pseudomonadota</taxon>
        <taxon>Alphaproteobacteria</taxon>
        <taxon>Rhodobacterales</taxon>
        <taxon>Paracoccaceae</taxon>
        <taxon>Pseudooceanicola</taxon>
    </lineage>
</organism>
<dbReference type="InterPro" id="IPR024930">
    <property type="entry name" value="Skp_dom_sf"/>
</dbReference>
<dbReference type="SUPFAM" id="SSF111384">
    <property type="entry name" value="OmpH-like"/>
    <property type="match status" value="1"/>
</dbReference>